<dbReference type="Gene3D" id="3.40.50.1820">
    <property type="entry name" value="alpha/beta hydrolase"/>
    <property type="match status" value="1"/>
</dbReference>
<dbReference type="InterPro" id="IPR044894">
    <property type="entry name" value="TubC_N_sf"/>
</dbReference>
<dbReference type="GO" id="GO:0032259">
    <property type="term" value="P:methylation"/>
    <property type="evidence" value="ECO:0007669"/>
    <property type="project" value="UniProtKB-KW"/>
</dbReference>
<evidence type="ECO:0000259" key="3">
    <source>
        <dbReference type="PROSITE" id="PS50075"/>
    </source>
</evidence>
<dbReference type="Proteomes" id="UP001222800">
    <property type="component" value="Chromosome"/>
</dbReference>
<dbReference type="Gene3D" id="1.10.10.1830">
    <property type="entry name" value="Non-ribosomal peptide synthase, adenylation domain"/>
    <property type="match status" value="1"/>
</dbReference>
<dbReference type="Pfam" id="PF00975">
    <property type="entry name" value="Thioesterase"/>
    <property type="match status" value="1"/>
</dbReference>
<evidence type="ECO:0000313" key="4">
    <source>
        <dbReference type="EMBL" id="WFD11846.1"/>
    </source>
</evidence>
<gene>
    <name evidence="4" type="ORF">P4S50_07145</name>
</gene>
<sequence length="830" mass="96033">MLKEYIVDLEEQGIQLWEENGNIRYKAPKGTMKHGIKEKLVKHKDIIINYLSSGEKSITEKISEYIVKNNDYIEDTSLVDWITCANEVATLDIFKTFYENGIFLDDNKITIEEIIRKLDIDEGYINFTKKWLEVLKTNKIICKENDQYFLIDSTIIENISKDYWSVFEQKELQVNYGKDFFDYLKKCSENLLPILQQKVQTVELLFPQGSSKTAIGTYQQNKVSKIFNEMTSLAVKEFVEMKSKNNEKVNILEIGAGVGGTSSVVIEGLKGLDFSYCFTDISNYFLNEAKERYQNPAIEYKIFDINKPFHDQGFTEGSYDIIICANMLHNAKNGDKALNIINRLIKDGGMFIIIDEAKEPEFLLTSIELNDALNDFNDCRTDNNGIFFDYNQWLTMLSNADTNIWVDFPSENKALSKMGQKMFIGNFNKSYLQKQPSSNTTQRLKEIWKELLKLDNIDLEDNFFEVGGDSLVITQLISKLWKEYPQTKTWDWGMFADVIVKNPTIKKVSAKINELYSNDEVLENKISEIINLTNNTQKQRKKAIFFHDGTGSINLHKGLVENINKYHQEDYEVFGLNLNTKFIEKSNDFFKELANHYANLLIDEFGGSKFELIGHCVGGNIALETASNLKKRGEKVDKLILISSYLNKKRILEELDDNMVEDFCKSDFLMSIIFTELTGESLVKKSGVEIDSKGILKAIRYIKEKNNGQFCEQLISNVKKECEDFYQLYKTYENSNIKEGKRKTIYQSFLEHFRSASSYVPSVYDGEVCILKCSEKTDNFFIEEDDYFCDDLHLWSKYLVGDVQFYNIKGNHINCVEDKNCKAVSKILWS</sequence>
<name>A0ABY8EFY5_9FIRM</name>
<accession>A0ABY8EFY5</accession>
<dbReference type="Gene3D" id="3.40.50.150">
    <property type="entry name" value="Vaccinia Virus protein VP39"/>
    <property type="match status" value="1"/>
</dbReference>
<dbReference type="PROSITE" id="PS00012">
    <property type="entry name" value="PHOSPHOPANTETHEINE"/>
    <property type="match status" value="1"/>
</dbReference>
<dbReference type="InterPro" id="IPR029063">
    <property type="entry name" value="SAM-dependent_MTases_sf"/>
</dbReference>
<evidence type="ECO:0000256" key="1">
    <source>
        <dbReference type="ARBA" id="ARBA00022450"/>
    </source>
</evidence>
<evidence type="ECO:0000313" key="5">
    <source>
        <dbReference type="Proteomes" id="UP001222800"/>
    </source>
</evidence>
<proteinExistence type="predicted"/>
<dbReference type="InterPro" id="IPR001031">
    <property type="entry name" value="Thioesterase"/>
</dbReference>
<dbReference type="RefSeq" id="WP_277734044.1">
    <property type="nucleotide sequence ID" value="NZ_CP120733.1"/>
</dbReference>
<dbReference type="InterPro" id="IPR009081">
    <property type="entry name" value="PP-bd_ACP"/>
</dbReference>
<dbReference type="InterPro" id="IPR006162">
    <property type="entry name" value="Ppantetheine_attach_site"/>
</dbReference>
<dbReference type="PROSITE" id="PS50075">
    <property type="entry name" value="CARRIER"/>
    <property type="match status" value="1"/>
</dbReference>
<dbReference type="Gene3D" id="1.10.1200.10">
    <property type="entry name" value="ACP-like"/>
    <property type="match status" value="1"/>
</dbReference>
<dbReference type="InterPro" id="IPR013217">
    <property type="entry name" value="Methyltransf_12"/>
</dbReference>
<keyword evidence="4" id="KW-0808">Transferase</keyword>
<dbReference type="InterPro" id="IPR029058">
    <property type="entry name" value="AB_hydrolase_fold"/>
</dbReference>
<keyword evidence="5" id="KW-1185">Reference proteome</keyword>
<keyword evidence="2" id="KW-0597">Phosphoprotein</keyword>
<dbReference type="SUPFAM" id="SSF53335">
    <property type="entry name" value="S-adenosyl-L-methionine-dependent methyltransferases"/>
    <property type="match status" value="1"/>
</dbReference>
<feature type="domain" description="Carrier" evidence="3">
    <location>
        <begin position="435"/>
        <end position="516"/>
    </location>
</feature>
<keyword evidence="1" id="KW-0596">Phosphopantetheine</keyword>
<dbReference type="Pfam" id="PF00550">
    <property type="entry name" value="PP-binding"/>
    <property type="match status" value="1"/>
</dbReference>
<dbReference type="GO" id="GO:0008168">
    <property type="term" value="F:methyltransferase activity"/>
    <property type="evidence" value="ECO:0007669"/>
    <property type="project" value="UniProtKB-KW"/>
</dbReference>
<dbReference type="InterPro" id="IPR041464">
    <property type="entry name" value="TubC_N"/>
</dbReference>
<dbReference type="Pfam" id="PF08242">
    <property type="entry name" value="Methyltransf_12"/>
    <property type="match status" value="1"/>
</dbReference>
<dbReference type="InterPro" id="IPR036736">
    <property type="entry name" value="ACP-like_sf"/>
</dbReference>
<reference evidence="4 5" key="1">
    <citation type="submission" date="2023-03" db="EMBL/GenBank/DDBJ databases">
        <title>Complete genome sequence of Tepidibacter sp. SWIR-1, isolated from a deep-sea hydrothermal vent.</title>
        <authorList>
            <person name="Li X."/>
        </authorList>
    </citation>
    <scope>NUCLEOTIDE SEQUENCE [LARGE SCALE GENOMIC DNA]</scope>
    <source>
        <strain evidence="4 5">SWIR-1</strain>
    </source>
</reference>
<dbReference type="Pfam" id="PF18563">
    <property type="entry name" value="TubC_N"/>
    <property type="match status" value="1"/>
</dbReference>
<protein>
    <submittedName>
        <fullName evidence="4">Methyltransferase</fullName>
    </submittedName>
</protein>
<dbReference type="SUPFAM" id="SSF47336">
    <property type="entry name" value="ACP-like"/>
    <property type="match status" value="1"/>
</dbReference>
<organism evidence="4 5">
    <name type="scientific">Tepidibacter hydrothermalis</name>
    <dbReference type="NCBI Taxonomy" id="3036126"/>
    <lineage>
        <taxon>Bacteria</taxon>
        <taxon>Bacillati</taxon>
        <taxon>Bacillota</taxon>
        <taxon>Clostridia</taxon>
        <taxon>Peptostreptococcales</taxon>
        <taxon>Peptostreptococcaceae</taxon>
        <taxon>Tepidibacter</taxon>
    </lineage>
</organism>
<dbReference type="EMBL" id="CP120733">
    <property type="protein sequence ID" value="WFD11846.1"/>
    <property type="molecule type" value="Genomic_DNA"/>
</dbReference>
<dbReference type="CDD" id="cd02440">
    <property type="entry name" value="AdoMet_MTases"/>
    <property type="match status" value="1"/>
</dbReference>
<evidence type="ECO:0000256" key="2">
    <source>
        <dbReference type="ARBA" id="ARBA00022553"/>
    </source>
</evidence>
<keyword evidence="4" id="KW-0489">Methyltransferase</keyword>
<dbReference type="SUPFAM" id="SSF53474">
    <property type="entry name" value="alpha/beta-Hydrolases"/>
    <property type="match status" value="1"/>
</dbReference>